<dbReference type="Pfam" id="PF00583">
    <property type="entry name" value="Acetyltransf_1"/>
    <property type="match status" value="1"/>
</dbReference>
<dbReference type="PANTHER" id="PTHR43877">
    <property type="entry name" value="AMINOALKYLPHOSPHONATE N-ACETYLTRANSFERASE-RELATED-RELATED"/>
    <property type="match status" value="1"/>
</dbReference>
<evidence type="ECO:0000256" key="1">
    <source>
        <dbReference type="ARBA" id="ARBA00022679"/>
    </source>
</evidence>
<reference evidence="4 5" key="1">
    <citation type="submission" date="2023-07" db="EMBL/GenBank/DDBJ databases">
        <title>Sorghum-associated microbial communities from plants grown in Nebraska, USA.</title>
        <authorList>
            <person name="Schachtman D."/>
        </authorList>
    </citation>
    <scope>NUCLEOTIDE SEQUENCE [LARGE SCALE GENOMIC DNA]</scope>
    <source>
        <strain evidence="4 5">DS1781</strain>
    </source>
</reference>
<dbReference type="InterPro" id="IPR050832">
    <property type="entry name" value="Bact_Acetyltransf"/>
</dbReference>
<dbReference type="Gene3D" id="3.40.630.30">
    <property type="match status" value="1"/>
</dbReference>
<dbReference type="EMBL" id="JAVDRF010000006">
    <property type="protein sequence ID" value="MDR6537403.1"/>
    <property type="molecule type" value="Genomic_DNA"/>
</dbReference>
<feature type="domain" description="N-acetyltransferase" evidence="3">
    <location>
        <begin position="5"/>
        <end position="152"/>
    </location>
</feature>
<keyword evidence="2 4" id="KW-0012">Acyltransferase</keyword>
<protein>
    <submittedName>
        <fullName evidence="4">Ribosomal-protein-alanine N-acetyltransferase</fullName>
        <ecNumber evidence="4">2.3.1.267</ecNumber>
    </submittedName>
</protein>
<sequence length="155" mass="16868">MITAYDITLAQAADAPAIAELSRDAVEYGLPWRWTQARVMRCIRDASTNVVVARHGGSLLGFALMKYGDDEAHILLFAVRATHRRAGLGAALLSWLEATAEVAGILRIRLEARAGNAAARSFYRRHGFVESGSSPGYYEGAEDAVRLLKELGPRP</sequence>
<keyword evidence="5" id="KW-1185">Reference proteome</keyword>
<keyword evidence="1 4" id="KW-0808">Transferase</keyword>
<dbReference type="InterPro" id="IPR016181">
    <property type="entry name" value="Acyl_CoA_acyltransferase"/>
</dbReference>
<accession>A0ABU1NGC4</accession>
<dbReference type="RefSeq" id="WP_309903291.1">
    <property type="nucleotide sequence ID" value="NZ_JAVDRF010000006.1"/>
</dbReference>
<dbReference type="GO" id="GO:0008999">
    <property type="term" value="F:protein-N-terminal-alanine acetyltransferase activity"/>
    <property type="evidence" value="ECO:0007669"/>
    <property type="project" value="UniProtKB-EC"/>
</dbReference>
<proteinExistence type="predicted"/>
<gene>
    <name evidence="4" type="ORF">J2739_003180</name>
</gene>
<organism evidence="4 5">
    <name type="scientific">Variovorax soli</name>
    <dbReference type="NCBI Taxonomy" id="376815"/>
    <lineage>
        <taxon>Bacteria</taxon>
        <taxon>Pseudomonadati</taxon>
        <taxon>Pseudomonadota</taxon>
        <taxon>Betaproteobacteria</taxon>
        <taxon>Burkholderiales</taxon>
        <taxon>Comamonadaceae</taxon>
        <taxon>Variovorax</taxon>
    </lineage>
</organism>
<dbReference type="PROSITE" id="PS51186">
    <property type="entry name" value="GNAT"/>
    <property type="match status" value="1"/>
</dbReference>
<dbReference type="Proteomes" id="UP001184230">
    <property type="component" value="Unassembled WGS sequence"/>
</dbReference>
<name>A0ABU1NGC4_9BURK</name>
<comment type="caution">
    <text evidence="4">The sequence shown here is derived from an EMBL/GenBank/DDBJ whole genome shotgun (WGS) entry which is preliminary data.</text>
</comment>
<evidence type="ECO:0000313" key="5">
    <source>
        <dbReference type="Proteomes" id="UP001184230"/>
    </source>
</evidence>
<dbReference type="InterPro" id="IPR000182">
    <property type="entry name" value="GNAT_dom"/>
</dbReference>
<dbReference type="EC" id="2.3.1.267" evidence="4"/>
<evidence type="ECO:0000313" key="4">
    <source>
        <dbReference type="EMBL" id="MDR6537403.1"/>
    </source>
</evidence>
<dbReference type="CDD" id="cd04301">
    <property type="entry name" value="NAT_SF"/>
    <property type="match status" value="1"/>
</dbReference>
<dbReference type="SUPFAM" id="SSF55729">
    <property type="entry name" value="Acyl-CoA N-acyltransferases (Nat)"/>
    <property type="match status" value="1"/>
</dbReference>
<evidence type="ECO:0000256" key="2">
    <source>
        <dbReference type="ARBA" id="ARBA00023315"/>
    </source>
</evidence>
<evidence type="ECO:0000259" key="3">
    <source>
        <dbReference type="PROSITE" id="PS51186"/>
    </source>
</evidence>